<dbReference type="SUPFAM" id="SSF52218">
    <property type="entry name" value="Flavoproteins"/>
    <property type="match status" value="1"/>
</dbReference>
<dbReference type="InterPro" id="IPR029039">
    <property type="entry name" value="Flavoprotein-like_sf"/>
</dbReference>
<dbReference type="PANTHER" id="PTHR39201">
    <property type="entry name" value="EXPORTED PROTEIN-RELATED"/>
    <property type="match status" value="1"/>
</dbReference>
<evidence type="ECO:0000313" key="3">
    <source>
        <dbReference type="Proteomes" id="UP001597244"/>
    </source>
</evidence>
<dbReference type="EMBL" id="JBHTOF010000010">
    <property type="protein sequence ID" value="MFD1464573.1"/>
    <property type="molecule type" value="Genomic_DNA"/>
</dbReference>
<gene>
    <name evidence="2" type="ORF">ACFQ4L_00510</name>
</gene>
<protein>
    <submittedName>
        <fullName evidence="2">Flavodoxin</fullName>
    </submittedName>
</protein>
<reference evidence="3" key="1">
    <citation type="journal article" date="2019" name="Int. J. Syst. Evol. Microbiol.">
        <title>The Global Catalogue of Microorganisms (GCM) 10K type strain sequencing project: providing services to taxonomists for standard genome sequencing and annotation.</title>
        <authorList>
            <consortium name="The Broad Institute Genomics Platform"/>
            <consortium name="The Broad Institute Genome Sequencing Center for Infectious Disease"/>
            <person name="Wu L."/>
            <person name="Ma J."/>
        </authorList>
    </citation>
    <scope>NUCLEOTIDE SEQUENCE [LARGE SCALE GENOMIC DNA]</scope>
    <source>
        <strain evidence="3">CCM 8951</strain>
    </source>
</reference>
<organism evidence="2 3">
    <name type="scientific">Lapidilactobacillus mulanensis</name>
    <dbReference type="NCBI Taxonomy" id="2485999"/>
    <lineage>
        <taxon>Bacteria</taxon>
        <taxon>Bacillati</taxon>
        <taxon>Bacillota</taxon>
        <taxon>Bacilli</taxon>
        <taxon>Lactobacillales</taxon>
        <taxon>Lactobacillaceae</taxon>
        <taxon>Lapidilactobacillus</taxon>
    </lineage>
</organism>
<proteinExistence type="predicted"/>
<dbReference type="InterPro" id="IPR008254">
    <property type="entry name" value="Flavodoxin/NO_synth"/>
</dbReference>
<comment type="caution">
    <text evidence="2">The sequence shown here is derived from an EMBL/GenBank/DDBJ whole genome shotgun (WGS) entry which is preliminary data.</text>
</comment>
<dbReference type="Gene3D" id="3.40.50.360">
    <property type="match status" value="1"/>
</dbReference>
<keyword evidence="3" id="KW-1185">Reference proteome</keyword>
<evidence type="ECO:0000313" key="2">
    <source>
        <dbReference type="EMBL" id="MFD1464573.1"/>
    </source>
</evidence>
<accession>A0ABW4DL03</accession>
<sequence>MVIYFSRAGQNKQHGEAQYINIGNTELLAQKIATQLQSRAVPIVPQISYPVSYEETLKLTQVELSTAQQIAIHTLPIELADVQQIFLGFPVWWSTLPQAVVSFLVITDLAGKQIYPFCTHEGSGFGQSLARLHELVPEATIETGLAVRGSSAYKADVAVKNWLHSIKMEKSKGDYSNGKK</sequence>
<dbReference type="RefSeq" id="WP_225417360.1">
    <property type="nucleotide sequence ID" value="NZ_JBHTOF010000010.1"/>
</dbReference>
<evidence type="ECO:0000259" key="1">
    <source>
        <dbReference type="Pfam" id="PF12682"/>
    </source>
</evidence>
<feature type="domain" description="Flavodoxin-like" evidence="1">
    <location>
        <begin position="21"/>
        <end position="164"/>
    </location>
</feature>
<dbReference type="PANTHER" id="PTHR39201:SF1">
    <property type="entry name" value="FLAVODOXIN-LIKE DOMAIN-CONTAINING PROTEIN"/>
    <property type="match status" value="1"/>
</dbReference>
<name>A0ABW4DL03_9LACO</name>
<dbReference type="Proteomes" id="UP001597244">
    <property type="component" value="Unassembled WGS sequence"/>
</dbReference>
<dbReference type="Pfam" id="PF12682">
    <property type="entry name" value="Flavodoxin_4"/>
    <property type="match status" value="1"/>
</dbReference>